<keyword evidence="1" id="KW-0472">Membrane</keyword>
<sequence length="285" mass="30630">MRALAEFIMRGRMQACLTALLGSFFPFVSPATIGLVTLTKGSAEGALVALWALLPLVVGYFISGATPFLTIVSGLALVNMVVVANVLRQTVTWSVTLSGAVIAGGLFAGVSGVLFGADLASVVLEIDTVFEKMSQQLDQSMAAPSGAMMLAISAWMIALSTIASLFVSRWWQAILYNPGGFQQEFHGIRLESKLGLSLAVLMGAGMLLPDDYRFWVQLASIPLLIAGLALVHYGVKVKAKGRQWLVFVYLGLIFYSPIIMVLLVLVGLADSFMNLRTRLASDTYR</sequence>
<evidence type="ECO:0000256" key="1">
    <source>
        <dbReference type="SAM" id="Phobius"/>
    </source>
</evidence>
<accession>A0A0R2U8F8</accession>
<gene>
    <name evidence="2" type="ORF">ABS24_09045</name>
</gene>
<name>A0A0R2U8F8_9GAMM</name>
<reference evidence="2 3" key="1">
    <citation type="submission" date="2015-10" db="EMBL/GenBank/DDBJ databases">
        <title>Metagenome-Assembled Genomes uncover a global brackish microbiome.</title>
        <authorList>
            <person name="Hugerth L.W."/>
            <person name="Larsson J."/>
            <person name="Alneberg J."/>
            <person name="Lindh M.V."/>
            <person name="Legrand C."/>
            <person name="Pinhassi J."/>
            <person name="Andersson A.F."/>
        </authorList>
    </citation>
    <scope>NUCLEOTIDE SEQUENCE [LARGE SCALE GENOMIC DNA]</scope>
    <source>
        <strain evidence="2">BACL26 MAG-121220-bin70</strain>
    </source>
</reference>
<feature type="transmembrane region" description="Helical" evidence="1">
    <location>
        <begin position="214"/>
        <end position="235"/>
    </location>
</feature>
<proteinExistence type="predicted"/>
<evidence type="ECO:0008006" key="4">
    <source>
        <dbReference type="Google" id="ProtNLM"/>
    </source>
</evidence>
<keyword evidence="1" id="KW-0812">Transmembrane</keyword>
<comment type="caution">
    <text evidence="2">The sequence shown here is derived from an EMBL/GenBank/DDBJ whole genome shotgun (WGS) entry which is preliminary data.</text>
</comment>
<feature type="transmembrane region" description="Helical" evidence="1">
    <location>
        <begin position="147"/>
        <end position="167"/>
    </location>
</feature>
<keyword evidence="1" id="KW-1133">Transmembrane helix</keyword>
<protein>
    <recommendedName>
        <fullName evidence="4">DUF2232 domain-containing protein</fullName>
    </recommendedName>
</protein>
<feature type="transmembrane region" description="Helical" evidence="1">
    <location>
        <begin position="188"/>
        <end position="208"/>
    </location>
</feature>
<organism evidence="2 3">
    <name type="scientific">SAR92 bacterium BACL26 MAG-121220-bin70</name>
    <dbReference type="NCBI Taxonomy" id="1655626"/>
    <lineage>
        <taxon>Bacteria</taxon>
        <taxon>Pseudomonadati</taxon>
        <taxon>Pseudomonadota</taxon>
        <taxon>Gammaproteobacteria</taxon>
        <taxon>Cellvibrionales</taxon>
        <taxon>Porticoccaceae</taxon>
        <taxon>SAR92 clade</taxon>
    </lineage>
</organism>
<dbReference type="EMBL" id="LICA01000232">
    <property type="protein sequence ID" value="KRO93610.1"/>
    <property type="molecule type" value="Genomic_DNA"/>
</dbReference>
<evidence type="ECO:0000313" key="2">
    <source>
        <dbReference type="EMBL" id="KRO93610.1"/>
    </source>
</evidence>
<evidence type="ECO:0000313" key="3">
    <source>
        <dbReference type="Proteomes" id="UP000051213"/>
    </source>
</evidence>
<feature type="transmembrane region" description="Helical" evidence="1">
    <location>
        <begin position="90"/>
        <end position="115"/>
    </location>
</feature>
<dbReference type="AlphaFoldDB" id="A0A0R2U8F8"/>
<feature type="transmembrane region" description="Helical" evidence="1">
    <location>
        <begin position="46"/>
        <end position="78"/>
    </location>
</feature>
<dbReference type="Proteomes" id="UP000051213">
    <property type="component" value="Unassembled WGS sequence"/>
</dbReference>
<feature type="transmembrane region" description="Helical" evidence="1">
    <location>
        <begin position="247"/>
        <end position="269"/>
    </location>
</feature>